<evidence type="ECO:0000313" key="2">
    <source>
        <dbReference type="Proteomes" id="UP000541558"/>
    </source>
</evidence>
<keyword evidence="2" id="KW-1185">Reference proteome</keyword>
<gene>
    <name evidence="1" type="ORF">D9611_006819</name>
</gene>
<sequence>MDFIRSLDSSKLLQVGVGLSFVLSTYPSSSYNFPLFLFGSYIQESTEAIQSLTTFTVLIAVSALFDLFTLFSSDYSIWTKIILLALIALKVPTFFAFSASLRQRGGEFSLGVGGPNLSGPTLWSMPGGFTSSGNDRYQTADDDASFVRASRPPAPAPAQPAPGPPSTAPPGAYQVV</sequence>
<comment type="caution">
    <text evidence="1">The sequence shown here is derived from an EMBL/GenBank/DDBJ whole genome shotgun (WGS) entry which is preliminary data.</text>
</comment>
<evidence type="ECO:0000313" key="1">
    <source>
        <dbReference type="EMBL" id="KAF5314050.1"/>
    </source>
</evidence>
<dbReference type="OrthoDB" id="2500246at2759"/>
<name>A0A8H5EVG6_9AGAR</name>
<protein>
    <submittedName>
        <fullName evidence="1">Uncharacterized protein</fullName>
    </submittedName>
</protein>
<accession>A0A8H5EVG6</accession>
<dbReference type="Proteomes" id="UP000541558">
    <property type="component" value="Unassembled WGS sequence"/>
</dbReference>
<organism evidence="1 2">
    <name type="scientific">Ephemerocybe angulata</name>
    <dbReference type="NCBI Taxonomy" id="980116"/>
    <lineage>
        <taxon>Eukaryota</taxon>
        <taxon>Fungi</taxon>
        <taxon>Dikarya</taxon>
        <taxon>Basidiomycota</taxon>
        <taxon>Agaricomycotina</taxon>
        <taxon>Agaricomycetes</taxon>
        <taxon>Agaricomycetidae</taxon>
        <taxon>Agaricales</taxon>
        <taxon>Agaricineae</taxon>
        <taxon>Psathyrellaceae</taxon>
        <taxon>Ephemerocybe</taxon>
    </lineage>
</organism>
<proteinExistence type="predicted"/>
<dbReference type="EMBL" id="JAACJK010000222">
    <property type="protein sequence ID" value="KAF5314050.1"/>
    <property type="molecule type" value="Genomic_DNA"/>
</dbReference>
<reference evidence="1 2" key="1">
    <citation type="journal article" date="2020" name="ISME J.">
        <title>Uncovering the hidden diversity of litter-decomposition mechanisms in mushroom-forming fungi.</title>
        <authorList>
            <person name="Floudas D."/>
            <person name="Bentzer J."/>
            <person name="Ahren D."/>
            <person name="Johansson T."/>
            <person name="Persson P."/>
            <person name="Tunlid A."/>
        </authorList>
    </citation>
    <scope>NUCLEOTIDE SEQUENCE [LARGE SCALE GENOMIC DNA]</scope>
    <source>
        <strain evidence="1 2">CBS 175.51</strain>
    </source>
</reference>